<dbReference type="GO" id="GO:0007165">
    <property type="term" value="P:signal transduction"/>
    <property type="evidence" value="ECO:0007669"/>
    <property type="project" value="TreeGrafter"/>
</dbReference>
<evidence type="ECO:0000256" key="1">
    <source>
        <dbReference type="ARBA" id="ARBA00009759"/>
    </source>
</evidence>
<comment type="cofactor">
    <cofactor evidence="2">
        <name>Mg(2+)</name>
        <dbReference type="ChEBI" id="CHEBI:18420"/>
    </cofactor>
</comment>
<dbReference type="InterPro" id="IPR000760">
    <property type="entry name" value="Inositol_monophosphatase-like"/>
</dbReference>
<proteinExistence type="inferred from homology"/>
<comment type="similarity">
    <text evidence="1">Belongs to the inositol monophosphatase superfamily.</text>
</comment>
<evidence type="ECO:0000313" key="4">
    <source>
        <dbReference type="EMBL" id="SKB48139.1"/>
    </source>
</evidence>
<dbReference type="CDD" id="cd01637">
    <property type="entry name" value="IMPase_like"/>
    <property type="match status" value="1"/>
</dbReference>
<gene>
    <name evidence="3" type="ORF">ARD30_23090</name>
    <name evidence="4" type="ORF">SAMN05660750_00899</name>
</gene>
<protein>
    <submittedName>
        <fullName evidence="4">Myo-inositol-1(Or 4)-monophosphatase</fullName>
    </submittedName>
</protein>
<dbReference type="Proteomes" id="UP000051562">
    <property type="component" value="Unassembled WGS sequence"/>
</dbReference>
<feature type="binding site" evidence="2">
    <location>
        <position position="88"/>
    </location>
    <ligand>
        <name>Mg(2+)</name>
        <dbReference type="ChEBI" id="CHEBI:18420"/>
        <label>1</label>
        <note>catalytic</note>
    </ligand>
</feature>
<dbReference type="PRINTS" id="PR00377">
    <property type="entry name" value="IMPHPHTASES"/>
</dbReference>
<dbReference type="SUPFAM" id="SSF56655">
    <property type="entry name" value="Carbohydrate phosphatase"/>
    <property type="match status" value="1"/>
</dbReference>
<feature type="binding site" evidence="2">
    <location>
        <position position="70"/>
    </location>
    <ligand>
        <name>Mg(2+)</name>
        <dbReference type="ChEBI" id="CHEBI:18420"/>
        <label>1</label>
        <note>catalytic</note>
    </ligand>
</feature>
<dbReference type="PANTHER" id="PTHR20854:SF4">
    <property type="entry name" value="INOSITOL-1-MONOPHOSPHATASE-RELATED"/>
    <property type="match status" value="1"/>
</dbReference>
<dbReference type="Pfam" id="PF00459">
    <property type="entry name" value="Inositol_P"/>
    <property type="match status" value="1"/>
</dbReference>
<dbReference type="Gene3D" id="3.40.190.80">
    <property type="match status" value="1"/>
</dbReference>
<evidence type="ECO:0000313" key="5">
    <source>
        <dbReference type="Proteomes" id="UP000051562"/>
    </source>
</evidence>
<name>A0A0Q3KUU3_9HYPH</name>
<sequence length="263" mass="27396">MSDQRLLSLLDQAGTLAGQAADLLVRMQGEQLAVTRKELRDVVTAADLASERLVIEGLRALTPEAAILSEEAGFSGSSDAPRWIIDPLDGTVNYAGGLPWFSVTLAYQEAGRTVLGLTHAPLAGLVAHFAAGTVATVNGSPAAVSQTTCLADAVVSICLTSHYSVEDSERTCAVIRRLAGLCRGVRVIVSGGLEMSLVAAGRLDAFIGLKADIVSHAAAMPLVRAAGGKVTTVAGQDSRDEDLEKIVTNGLIHEELLEAIRDA</sequence>
<dbReference type="AlphaFoldDB" id="A0A0Q3KUU3"/>
<dbReference type="PANTHER" id="PTHR20854">
    <property type="entry name" value="INOSITOL MONOPHOSPHATASE"/>
    <property type="match status" value="1"/>
</dbReference>
<feature type="binding site" evidence="2">
    <location>
        <position position="89"/>
    </location>
    <ligand>
        <name>Mg(2+)</name>
        <dbReference type="ChEBI" id="CHEBI:18420"/>
        <label>1</label>
        <note>catalytic</note>
    </ligand>
</feature>
<accession>A0A0Q3KUU3</accession>
<organism evidence="3 5">
    <name type="scientific">Bosea thiooxidans</name>
    <dbReference type="NCBI Taxonomy" id="53254"/>
    <lineage>
        <taxon>Bacteria</taxon>
        <taxon>Pseudomonadati</taxon>
        <taxon>Pseudomonadota</taxon>
        <taxon>Alphaproteobacteria</taxon>
        <taxon>Hyphomicrobiales</taxon>
        <taxon>Boseaceae</taxon>
        <taxon>Bosea</taxon>
    </lineage>
</organism>
<dbReference type="GO" id="GO:0008934">
    <property type="term" value="F:inositol monophosphate 1-phosphatase activity"/>
    <property type="evidence" value="ECO:0007669"/>
    <property type="project" value="TreeGrafter"/>
</dbReference>
<reference evidence="4 6" key="2">
    <citation type="submission" date="2017-02" db="EMBL/GenBank/DDBJ databases">
        <authorList>
            <person name="Peterson S.W."/>
        </authorList>
    </citation>
    <scope>NUCLEOTIDE SEQUENCE [LARGE SCALE GENOMIC DNA]</scope>
    <source>
        <strain evidence="4 6">DSM 9653</strain>
    </source>
</reference>
<dbReference type="GO" id="GO:0046872">
    <property type="term" value="F:metal ion binding"/>
    <property type="evidence" value="ECO:0007669"/>
    <property type="project" value="UniProtKB-KW"/>
</dbReference>
<evidence type="ECO:0000256" key="2">
    <source>
        <dbReference type="PIRSR" id="PIRSR600760-2"/>
    </source>
</evidence>
<dbReference type="STRING" id="53254.SAMN05660750_00899"/>
<dbReference type="Gene3D" id="3.30.540.10">
    <property type="entry name" value="Fructose-1,6-Bisphosphatase, subunit A, domain 1"/>
    <property type="match status" value="1"/>
</dbReference>
<keyword evidence="2" id="KW-0460">Magnesium</keyword>
<evidence type="ECO:0000313" key="6">
    <source>
        <dbReference type="Proteomes" id="UP000190130"/>
    </source>
</evidence>
<evidence type="ECO:0000313" key="3">
    <source>
        <dbReference type="EMBL" id="KQK28220.1"/>
    </source>
</evidence>
<dbReference type="EMBL" id="LMAR01000080">
    <property type="protein sequence ID" value="KQK28220.1"/>
    <property type="molecule type" value="Genomic_DNA"/>
</dbReference>
<reference evidence="3 5" key="1">
    <citation type="submission" date="2015-10" db="EMBL/GenBank/DDBJ databases">
        <title>Draft genome of Bosea thiooxidans.</title>
        <authorList>
            <person name="Wang X."/>
        </authorList>
    </citation>
    <scope>NUCLEOTIDE SEQUENCE [LARGE SCALE GENOMIC DNA]</scope>
    <source>
        <strain evidence="3 5">CGMCC 9174</strain>
    </source>
</reference>
<keyword evidence="5" id="KW-1185">Reference proteome</keyword>
<keyword evidence="2" id="KW-0479">Metal-binding</keyword>
<dbReference type="GO" id="GO:0006020">
    <property type="term" value="P:inositol metabolic process"/>
    <property type="evidence" value="ECO:0007669"/>
    <property type="project" value="TreeGrafter"/>
</dbReference>
<dbReference type="EMBL" id="FUYX01000002">
    <property type="protein sequence ID" value="SKB48139.1"/>
    <property type="molecule type" value="Genomic_DNA"/>
</dbReference>
<dbReference type="RefSeq" id="WP_055730520.1">
    <property type="nucleotide sequence ID" value="NZ_FUYX01000002.1"/>
</dbReference>
<dbReference type="Proteomes" id="UP000190130">
    <property type="component" value="Unassembled WGS sequence"/>
</dbReference>
<feature type="binding site" evidence="2">
    <location>
        <position position="86"/>
    </location>
    <ligand>
        <name>Mg(2+)</name>
        <dbReference type="ChEBI" id="CHEBI:18420"/>
        <label>1</label>
        <note>catalytic</note>
    </ligand>
</feature>